<dbReference type="AlphaFoldDB" id="A0A6A4F4X7"/>
<evidence type="ECO:0000256" key="8">
    <source>
        <dbReference type="SAM" id="MobiDB-lite"/>
    </source>
</evidence>
<dbReference type="PANTHER" id="PTHR22884">
    <property type="entry name" value="SET DOMAIN PROTEINS"/>
    <property type="match status" value="1"/>
</dbReference>
<feature type="domain" description="SET" evidence="9">
    <location>
        <begin position="412"/>
        <end position="534"/>
    </location>
</feature>
<dbReference type="GO" id="GO:0005634">
    <property type="term" value="C:nucleus"/>
    <property type="evidence" value="ECO:0007669"/>
    <property type="project" value="UniProtKB-SubCell"/>
</dbReference>
<evidence type="ECO:0000256" key="2">
    <source>
        <dbReference type="ARBA" id="ARBA00004286"/>
    </source>
</evidence>
<name>A0A6A4F4X7_9STRA</name>
<evidence type="ECO:0000259" key="9">
    <source>
        <dbReference type="PROSITE" id="PS50280"/>
    </source>
</evidence>
<dbReference type="EMBL" id="QXFT01000922">
    <property type="protein sequence ID" value="KAE9333226.1"/>
    <property type="molecule type" value="Genomic_DNA"/>
</dbReference>
<dbReference type="GO" id="GO:0008168">
    <property type="term" value="F:methyltransferase activity"/>
    <property type="evidence" value="ECO:0007669"/>
    <property type="project" value="UniProtKB-KW"/>
</dbReference>
<evidence type="ECO:0000256" key="7">
    <source>
        <dbReference type="ARBA" id="ARBA00023242"/>
    </source>
</evidence>
<dbReference type="Proteomes" id="UP000434957">
    <property type="component" value="Unassembled WGS sequence"/>
</dbReference>
<dbReference type="SUPFAM" id="SSF82199">
    <property type="entry name" value="SET domain"/>
    <property type="match status" value="1"/>
</dbReference>
<sequence length="565" mass="62065">MATFLHLMRSKRDDEDNQERCVLESKLAIVVTAWVGTARKWRVSIAVGALAATLTFQLTRSSRCELPPLALALRAGAHGGDPARHDEEEVADRFGEPLPPDAAKWRKLRTYKLISGSFASPTRASALKKLLEGVVEASMAAVREALGKVPEEIVPESPQSDCASPLQPDSEPEEPPSARVFDLTWLPSQESEIYTTPANDTNEETTKKSFINDIINLVSSQEEDATSTGPVVSSAPDASDAMVAAAATYMKSIPSRHNRGKIRNQPKKRRVEWLVPRSRKRKDLAKSAITRSGLLIYHAKTVKAAQIKSVLRSPEVKLRLRNLHARRPSFPEDPVQQTTLPIEEVSWPDHIQRIETCAASGVTFRDIGAFDPCECAGDCFLDSGKNVASATFCTPSCCQLGARCSNAPHTLNTLNLFDTGRVGLGVYTTTNLDVGDVLGEYCGELIEFPAIVEGQPDQAVKQNSGFTLLYNTKSSKRNYVYVDALKSGSVTRFICHACDPNATFVEQQNRSSVKAIVKMVKDVKAGAQITVNYGKERWFTCACDDCWQVKDEEFNDEQEAQASAK</sequence>
<dbReference type="PROSITE" id="PS50280">
    <property type="entry name" value="SET"/>
    <property type="match status" value="1"/>
</dbReference>
<dbReference type="InterPro" id="IPR050777">
    <property type="entry name" value="SET2_Histone-Lys_MeTrsfase"/>
</dbReference>
<evidence type="ECO:0000256" key="3">
    <source>
        <dbReference type="ARBA" id="ARBA00022454"/>
    </source>
</evidence>
<organism evidence="10 11">
    <name type="scientific">Phytophthora rubi</name>
    <dbReference type="NCBI Taxonomy" id="129364"/>
    <lineage>
        <taxon>Eukaryota</taxon>
        <taxon>Sar</taxon>
        <taxon>Stramenopiles</taxon>
        <taxon>Oomycota</taxon>
        <taxon>Peronosporomycetes</taxon>
        <taxon>Peronosporales</taxon>
        <taxon>Peronosporaceae</taxon>
        <taxon>Phytophthora</taxon>
    </lineage>
</organism>
<dbReference type="Gene3D" id="2.170.270.10">
    <property type="entry name" value="SET domain"/>
    <property type="match status" value="1"/>
</dbReference>
<dbReference type="Pfam" id="PF00856">
    <property type="entry name" value="SET"/>
    <property type="match status" value="1"/>
</dbReference>
<evidence type="ECO:0000256" key="4">
    <source>
        <dbReference type="ARBA" id="ARBA00022603"/>
    </source>
</evidence>
<keyword evidence="3" id="KW-0158">Chromosome</keyword>
<evidence type="ECO:0000256" key="6">
    <source>
        <dbReference type="ARBA" id="ARBA00022691"/>
    </source>
</evidence>
<keyword evidence="11" id="KW-1185">Reference proteome</keyword>
<evidence type="ECO:0000313" key="10">
    <source>
        <dbReference type="EMBL" id="KAE9333226.1"/>
    </source>
</evidence>
<evidence type="ECO:0000256" key="5">
    <source>
        <dbReference type="ARBA" id="ARBA00022679"/>
    </source>
</evidence>
<accession>A0A6A4F4X7</accession>
<dbReference type="InterPro" id="IPR046341">
    <property type="entry name" value="SET_dom_sf"/>
</dbReference>
<dbReference type="GO" id="GO:0032259">
    <property type="term" value="P:methylation"/>
    <property type="evidence" value="ECO:0007669"/>
    <property type="project" value="UniProtKB-KW"/>
</dbReference>
<keyword evidence="5" id="KW-0808">Transferase</keyword>
<reference evidence="10 11" key="1">
    <citation type="submission" date="2018-08" db="EMBL/GenBank/DDBJ databases">
        <title>Genomic investigation of the strawberry pathogen Phytophthora fragariae indicates pathogenicity is determined by transcriptional variation in three key races.</title>
        <authorList>
            <person name="Adams T.M."/>
            <person name="Armitage A.D."/>
            <person name="Sobczyk M.K."/>
            <person name="Bates H.J."/>
            <person name="Dunwell J.M."/>
            <person name="Nellist C.F."/>
            <person name="Harrison R.J."/>
        </authorList>
    </citation>
    <scope>NUCLEOTIDE SEQUENCE [LARGE SCALE GENOMIC DNA]</scope>
    <source>
        <strain evidence="10 11">SCRP333</strain>
    </source>
</reference>
<keyword evidence="4" id="KW-0489">Methyltransferase</keyword>
<protein>
    <recommendedName>
        <fullName evidence="9">SET domain-containing protein</fullName>
    </recommendedName>
</protein>
<dbReference type="InterPro" id="IPR001214">
    <property type="entry name" value="SET_dom"/>
</dbReference>
<feature type="region of interest" description="Disordered" evidence="8">
    <location>
        <begin position="152"/>
        <end position="177"/>
    </location>
</feature>
<keyword evidence="7" id="KW-0539">Nucleus</keyword>
<gene>
    <name evidence="10" type="ORF">PR003_g14126</name>
</gene>
<evidence type="ECO:0000313" key="11">
    <source>
        <dbReference type="Proteomes" id="UP000434957"/>
    </source>
</evidence>
<comment type="caution">
    <text evidence="10">The sequence shown here is derived from an EMBL/GenBank/DDBJ whole genome shotgun (WGS) entry which is preliminary data.</text>
</comment>
<evidence type="ECO:0000256" key="1">
    <source>
        <dbReference type="ARBA" id="ARBA00004123"/>
    </source>
</evidence>
<dbReference type="GO" id="GO:0005694">
    <property type="term" value="C:chromosome"/>
    <property type="evidence" value="ECO:0007669"/>
    <property type="project" value="UniProtKB-SubCell"/>
</dbReference>
<dbReference type="SMART" id="SM00317">
    <property type="entry name" value="SET"/>
    <property type="match status" value="1"/>
</dbReference>
<keyword evidence="6" id="KW-0949">S-adenosyl-L-methionine</keyword>
<proteinExistence type="predicted"/>
<comment type="subcellular location">
    <subcellularLocation>
        <location evidence="2">Chromosome</location>
    </subcellularLocation>
    <subcellularLocation>
        <location evidence="1">Nucleus</location>
    </subcellularLocation>
</comment>